<evidence type="ECO:0000313" key="2">
    <source>
        <dbReference type="EMBL" id="WEX89556.1"/>
    </source>
</evidence>
<evidence type="ECO:0000259" key="1">
    <source>
        <dbReference type="Pfam" id="PF00903"/>
    </source>
</evidence>
<dbReference type="Pfam" id="PF00903">
    <property type="entry name" value="Glyoxalase"/>
    <property type="match status" value="1"/>
</dbReference>
<dbReference type="Proteomes" id="UP001229355">
    <property type="component" value="Chromosome 1"/>
</dbReference>
<evidence type="ECO:0000313" key="3">
    <source>
        <dbReference type="Proteomes" id="UP001229355"/>
    </source>
</evidence>
<dbReference type="EMBL" id="CP120373">
    <property type="protein sequence ID" value="WEX89556.1"/>
    <property type="molecule type" value="Genomic_DNA"/>
</dbReference>
<keyword evidence="3" id="KW-1185">Reference proteome</keyword>
<name>A0ABY8DF77_9HYPH</name>
<dbReference type="Gene3D" id="3.30.720.110">
    <property type="match status" value="1"/>
</dbReference>
<dbReference type="InterPro" id="IPR004360">
    <property type="entry name" value="Glyas_Fos-R_dOase_dom"/>
</dbReference>
<feature type="domain" description="Glyoxalase/fosfomycin resistance/dioxygenase" evidence="1">
    <location>
        <begin position="2"/>
        <end position="46"/>
    </location>
</feature>
<gene>
    <name evidence="2" type="ORF">PZN02_003461</name>
</gene>
<dbReference type="InterPro" id="IPR029068">
    <property type="entry name" value="Glyas_Bleomycin-R_OHBP_Dase"/>
</dbReference>
<reference evidence="2 3" key="1">
    <citation type="submission" date="2023-03" db="EMBL/GenBank/DDBJ databases">
        <authorList>
            <person name="Kaur S."/>
            <person name="Espinosa-Saiz D."/>
            <person name="Velazquez E."/>
            <person name="Menendez E."/>
            <person name="diCenzo G.C."/>
        </authorList>
    </citation>
    <scope>NUCLEOTIDE SEQUENCE [LARGE SCALE GENOMIC DNA]</scope>
    <source>
        <strain evidence="2 3">LMG 24692</strain>
    </source>
</reference>
<dbReference type="RefSeq" id="WP_280661531.1">
    <property type="nucleotide sequence ID" value="NZ_CP120373.1"/>
</dbReference>
<accession>A0ABY8DF77</accession>
<proteinExistence type="predicted"/>
<dbReference type="SUPFAM" id="SSF54593">
    <property type="entry name" value="Glyoxalase/Bleomycin resistance protein/Dihydroxybiphenyl dioxygenase"/>
    <property type="match status" value="1"/>
</dbReference>
<sequence length="52" mass="5969">MVENDAAVERLYDAWRRVGVTIEQKLMTAVFGRTFVALDPDGHRFRVCTPDD</sequence>
<protein>
    <recommendedName>
        <fullName evidence="1">Glyoxalase/fosfomycin resistance/dioxygenase domain-containing protein</fullName>
    </recommendedName>
</protein>
<organism evidence="2 3">
    <name type="scientific">Sinorhizobium garamanticum</name>
    <dbReference type="NCBI Taxonomy" id="680247"/>
    <lineage>
        <taxon>Bacteria</taxon>
        <taxon>Pseudomonadati</taxon>
        <taxon>Pseudomonadota</taxon>
        <taxon>Alphaproteobacteria</taxon>
        <taxon>Hyphomicrobiales</taxon>
        <taxon>Rhizobiaceae</taxon>
        <taxon>Sinorhizobium/Ensifer group</taxon>
        <taxon>Sinorhizobium</taxon>
    </lineage>
</organism>